<name>A0ABD3B7G0_9LAMI</name>
<comment type="caution">
    <text evidence="1">The sequence shown here is derived from an EMBL/GenBank/DDBJ whole genome shotgun (WGS) entry which is preliminary data.</text>
</comment>
<evidence type="ECO:0000313" key="1">
    <source>
        <dbReference type="EMBL" id="KAL3613272.1"/>
    </source>
</evidence>
<accession>A0ABD3B7G0</accession>
<protein>
    <submittedName>
        <fullName evidence="1">Uncharacterized protein</fullName>
    </submittedName>
</protein>
<organism evidence="1 2">
    <name type="scientific">Castilleja foliolosa</name>
    <dbReference type="NCBI Taxonomy" id="1961234"/>
    <lineage>
        <taxon>Eukaryota</taxon>
        <taxon>Viridiplantae</taxon>
        <taxon>Streptophyta</taxon>
        <taxon>Embryophyta</taxon>
        <taxon>Tracheophyta</taxon>
        <taxon>Spermatophyta</taxon>
        <taxon>Magnoliopsida</taxon>
        <taxon>eudicotyledons</taxon>
        <taxon>Gunneridae</taxon>
        <taxon>Pentapetalae</taxon>
        <taxon>asterids</taxon>
        <taxon>lamiids</taxon>
        <taxon>Lamiales</taxon>
        <taxon>Orobanchaceae</taxon>
        <taxon>Pedicularideae</taxon>
        <taxon>Castillejinae</taxon>
        <taxon>Castilleja</taxon>
    </lineage>
</organism>
<dbReference type="EMBL" id="JAVIJP010000161">
    <property type="protein sequence ID" value="KAL3613272.1"/>
    <property type="molecule type" value="Genomic_DNA"/>
</dbReference>
<gene>
    <name evidence="1" type="ORF">CASFOL_042895</name>
</gene>
<dbReference type="Proteomes" id="UP001632038">
    <property type="component" value="Unassembled WGS sequence"/>
</dbReference>
<reference evidence="2" key="1">
    <citation type="journal article" date="2024" name="IScience">
        <title>Strigolactones Initiate the Formation of Haustorium-like Structures in Castilleja.</title>
        <authorList>
            <person name="Buerger M."/>
            <person name="Peterson D."/>
            <person name="Chory J."/>
        </authorList>
    </citation>
    <scope>NUCLEOTIDE SEQUENCE [LARGE SCALE GENOMIC DNA]</scope>
</reference>
<keyword evidence="2" id="KW-1185">Reference proteome</keyword>
<proteinExistence type="predicted"/>
<dbReference type="AlphaFoldDB" id="A0ABD3B7G0"/>
<sequence>MTPPEMTATLLRRTPTVPPIIVLKRTPILKRGFGTCIEEESATTSTVDSHGSQNRTELCRFSRQDIPRLGHQIYSFRLPVKKSYFQPAMVFYRSVSLLSKLRPRSVFSIPSASSRPSLMLYDIRSQLKGLIPEQQIAEHDIMVMQSIINVAKSSLSADGSRSMSM</sequence>
<evidence type="ECO:0000313" key="2">
    <source>
        <dbReference type="Proteomes" id="UP001632038"/>
    </source>
</evidence>